<dbReference type="Gene3D" id="3.40.50.720">
    <property type="entry name" value="NAD(P)-binding Rossmann-like Domain"/>
    <property type="match status" value="1"/>
</dbReference>
<sequence length="346" mass="37240">MTRIMKALVKAKAEPGLWMQDVPVPEIGPDDVLVKVTKTGICGTDLHIYKWDQWAQGAVPVPMTVGHEYSGTIAELGANVTHLKRGQRVSGEGHVIGFKSRASRAGRFHLDPETRGVGVNLPGAFAEYVKIPAFNIVPLPDAVDDELASILDPLGNAVHTALAFDLVGEDVLITGAGPIGIMSAAVAKHVGARHVVITDPNDHRLELAKLTEPDVITINTSGDLRALAQSLGMNEGFDVGFEMSGAPSAMATLTDHLVMGGKIAMLGLPSKPFEYDFAKMVLKMITIKGIYGREMFETWHKMLAMLQSGLDIRPVITNRFPADQFDTAFQSAIQGGAGKIVLDWQK</sequence>
<evidence type="ECO:0000256" key="3">
    <source>
        <dbReference type="ARBA" id="ARBA00023002"/>
    </source>
</evidence>
<dbReference type="STRING" id="440168.SAMN04487974_102369"/>
<dbReference type="Pfam" id="PF08240">
    <property type="entry name" value="ADH_N"/>
    <property type="match status" value="1"/>
</dbReference>
<evidence type="ECO:0000313" key="7">
    <source>
        <dbReference type="Proteomes" id="UP000199495"/>
    </source>
</evidence>
<reference evidence="6 7" key="1">
    <citation type="submission" date="2016-10" db="EMBL/GenBank/DDBJ databases">
        <authorList>
            <person name="de Groot N.N."/>
        </authorList>
    </citation>
    <scope>NUCLEOTIDE SEQUENCE [LARGE SCALE GENOMIC DNA]</scope>
    <source>
        <strain evidence="6 7">CGMCC 1.10267</strain>
    </source>
</reference>
<dbReference type="OrthoDB" id="9777681at2"/>
<dbReference type="Pfam" id="PF00107">
    <property type="entry name" value="ADH_zinc_N"/>
    <property type="match status" value="1"/>
</dbReference>
<accession>A0A1G7TVA0</accession>
<keyword evidence="7" id="KW-1185">Reference proteome</keyword>
<dbReference type="InterPro" id="IPR011032">
    <property type="entry name" value="GroES-like_sf"/>
</dbReference>
<evidence type="ECO:0000256" key="2">
    <source>
        <dbReference type="ARBA" id="ARBA00022833"/>
    </source>
</evidence>
<evidence type="ECO:0000256" key="4">
    <source>
        <dbReference type="RuleBase" id="RU361277"/>
    </source>
</evidence>
<name>A0A1G7TVA0_9HYPH</name>
<dbReference type="SMART" id="SM00829">
    <property type="entry name" value="PKS_ER"/>
    <property type="match status" value="1"/>
</dbReference>
<evidence type="ECO:0000259" key="5">
    <source>
        <dbReference type="SMART" id="SM00829"/>
    </source>
</evidence>
<proteinExistence type="inferred from homology"/>
<dbReference type="SUPFAM" id="SSF51735">
    <property type="entry name" value="NAD(P)-binding Rossmann-fold domains"/>
    <property type="match status" value="1"/>
</dbReference>
<dbReference type="InterPro" id="IPR013149">
    <property type="entry name" value="ADH-like_C"/>
</dbReference>
<comment type="similarity">
    <text evidence="4">Belongs to the zinc-containing alcohol dehydrogenase family.</text>
</comment>
<dbReference type="PROSITE" id="PS00059">
    <property type="entry name" value="ADH_ZINC"/>
    <property type="match status" value="1"/>
</dbReference>
<dbReference type="RefSeq" id="WP_090593257.1">
    <property type="nucleotide sequence ID" value="NZ_FNCS01000002.1"/>
</dbReference>
<organism evidence="6 7">
    <name type="scientific">Pelagibacterium luteolum</name>
    <dbReference type="NCBI Taxonomy" id="440168"/>
    <lineage>
        <taxon>Bacteria</taxon>
        <taxon>Pseudomonadati</taxon>
        <taxon>Pseudomonadota</taxon>
        <taxon>Alphaproteobacteria</taxon>
        <taxon>Hyphomicrobiales</taxon>
        <taxon>Devosiaceae</taxon>
        <taxon>Pelagibacterium</taxon>
    </lineage>
</organism>
<dbReference type="EMBL" id="FNCS01000002">
    <property type="protein sequence ID" value="SDG39257.1"/>
    <property type="molecule type" value="Genomic_DNA"/>
</dbReference>
<comment type="cofactor">
    <cofactor evidence="4">
        <name>Zn(2+)</name>
        <dbReference type="ChEBI" id="CHEBI:29105"/>
    </cofactor>
</comment>
<dbReference type="InterPro" id="IPR013154">
    <property type="entry name" value="ADH-like_N"/>
</dbReference>
<dbReference type="Proteomes" id="UP000199495">
    <property type="component" value="Unassembled WGS sequence"/>
</dbReference>
<dbReference type="PANTHER" id="PTHR43401:SF2">
    <property type="entry name" value="L-THREONINE 3-DEHYDROGENASE"/>
    <property type="match status" value="1"/>
</dbReference>
<gene>
    <name evidence="6" type="ORF">SAMN04487974_102369</name>
</gene>
<dbReference type="SUPFAM" id="SSF50129">
    <property type="entry name" value="GroES-like"/>
    <property type="match status" value="1"/>
</dbReference>
<feature type="domain" description="Enoyl reductase (ER)" evidence="5">
    <location>
        <begin position="16"/>
        <end position="342"/>
    </location>
</feature>
<protein>
    <submittedName>
        <fullName evidence="6">Threonine 3-dehydrogenase</fullName>
    </submittedName>
</protein>
<dbReference type="PANTHER" id="PTHR43401">
    <property type="entry name" value="L-THREONINE 3-DEHYDROGENASE"/>
    <property type="match status" value="1"/>
</dbReference>
<dbReference type="GO" id="GO:0016616">
    <property type="term" value="F:oxidoreductase activity, acting on the CH-OH group of donors, NAD or NADP as acceptor"/>
    <property type="evidence" value="ECO:0007669"/>
    <property type="project" value="UniProtKB-ARBA"/>
</dbReference>
<evidence type="ECO:0000313" key="6">
    <source>
        <dbReference type="EMBL" id="SDG39257.1"/>
    </source>
</evidence>
<keyword evidence="2 4" id="KW-0862">Zinc</keyword>
<dbReference type="InterPro" id="IPR020843">
    <property type="entry name" value="ER"/>
</dbReference>
<dbReference type="Gene3D" id="3.90.180.10">
    <property type="entry name" value="Medium-chain alcohol dehydrogenases, catalytic domain"/>
    <property type="match status" value="1"/>
</dbReference>
<dbReference type="InterPro" id="IPR050129">
    <property type="entry name" value="Zn_alcohol_dh"/>
</dbReference>
<dbReference type="NCBIfam" id="NF003808">
    <property type="entry name" value="PRK05396.1"/>
    <property type="match status" value="1"/>
</dbReference>
<dbReference type="AlphaFoldDB" id="A0A1G7TVA0"/>
<dbReference type="InterPro" id="IPR002328">
    <property type="entry name" value="ADH_Zn_CS"/>
</dbReference>
<dbReference type="InterPro" id="IPR036291">
    <property type="entry name" value="NAD(P)-bd_dom_sf"/>
</dbReference>
<keyword evidence="3" id="KW-0560">Oxidoreductase</keyword>
<evidence type="ECO:0000256" key="1">
    <source>
        <dbReference type="ARBA" id="ARBA00022723"/>
    </source>
</evidence>
<dbReference type="GO" id="GO:0008270">
    <property type="term" value="F:zinc ion binding"/>
    <property type="evidence" value="ECO:0007669"/>
    <property type="project" value="InterPro"/>
</dbReference>
<keyword evidence="1 4" id="KW-0479">Metal-binding</keyword>